<gene>
    <name evidence="1" type="ORF">QTG54_002870</name>
</gene>
<name>A0AAD9DHY3_9STRA</name>
<comment type="caution">
    <text evidence="1">The sequence shown here is derived from an EMBL/GenBank/DDBJ whole genome shotgun (WGS) entry which is preliminary data.</text>
</comment>
<dbReference type="Proteomes" id="UP001224775">
    <property type="component" value="Unassembled WGS sequence"/>
</dbReference>
<dbReference type="EMBL" id="JATAAI010000004">
    <property type="protein sequence ID" value="KAK1746263.1"/>
    <property type="molecule type" value="Genomic_DNA"/>
</dbReference>
<dbReference type="PANTHER" id="PTHR43642:SF1">
    <property type="entry name" value="HYBRID SIGNAL TRANSDUCTION HISTIDINE KINASE G"/>
    <property type="match status" value="1"/>
</dbReference>
<accession>A0AAD9DHY3</accession>
<sequence>MNARSVCFTLLRFVRVVSSPRHPVMLFLDDIQWADSTALDVIHAILSDMMGSCMFFVGTYRDNECR</sequence>
<proteinExistence type="predicted"/>
<keyword evidence="2" id="KW-1185">Reference proteome</keyword>
<reference evidence="1" key="1">
    <citation type="submission" date="2023-06" db="EMBL/GenBank/DDBJ databases">
        <title>Survivors Of The Sea: Transcriptome response of Skeletonema marinoi to long-term dormancy.</title>
        <authorList>
            <person name="Pinder M.I.M."/>
            <person name="Kourtchenko O."/>
            <person name="Robertson E.K."/>
            <person name="Larsson T."/>
            <person name="Maumus F."/>
            <person name="Osuna-Cruz C.M."/>
            <person name="Vancaester E."/>
            <person name="Stenow R."/>
            <person name="Vandepoele K."/>
            <person name="Ploug H."/>
            <person name="Bruchert V."/>
            <person name="Godhe A."/>
            <person name="Topel M."/>
        </authorList>
    </citation>
    <scope>NUCLEOTIDE SEQUENCE</scope>
    <source>
        <strain evidence="1">R05AC</strain>
    </source>
</reference>
<dbReference type="AlphaFoldDB" id="A0AAD9DHY3"/>
<protein>
    <recommendedName>
        <fullName evidence="3">Orc1-like AAA ATPase domain-containing protein</fullName>
    </recommendedName>
</protein>
<dbReference type="PANTHER" id="PTHR43642">
    <property type="entry name" value="HYBRID SIGNAL TRANSDUCTION HISTIDINE KINASE G"/>
    <property type="match status" value="1"/>
</dbReference>
<dbReference type="InterPro" id="IPR053159">
    <property type="entry name" value="Hybrid_Histidine_Kinase"/>
</dbReference>
<evidence type="ECO:0000313" key="1">
    <source>
        <dbReference type="EMBL" id="KAK1746263.1"/>
    </source>
</evidence>
<organism evidence="1 2">
    <name type="scientific">Skeletonema marinoi</name>
    <dbReference type="NCBI Taxonomy" id="267567"/>
    <lineage>
        <taxon>Eukaryota</taxon>
        <taxon>Sar</taxon>
        <taxon>Stramenopiles</taxon>
        <taxon>Ochrophyta</taxon>
        <taxon>Bacillariophyta</taxon>
        <taxon>Coscinodiscophyceae</taxon>
        <taxon>Thalassiosirophycidae</taxon>
        <taxon>Thalassiosirales</taxon>
        <taxon>Skeletonemataceae</taxon>
        <taxon>Skeletonema</taxon>
        <taxon>Skeletonema marinoi-dohrnii complex</taxon>
    </lineage>
</organism>
<evidence type="ECO:0000313" key="2">
    <source>
        <dbReference type="Proteomes" id="UP001224775"/>
    </source>
</evidence>
<evidence type="ECO:0008006" key="3">
    <source>
        <dbReference type="Google" id="ProtNLM"/>
    </source>
</evidence>